<accession>A0A2M3ZV81</accession>
<dbReference type="AlphaFoldDB" id="A0A2M3ZV81"/>
<sequence length="151" mass="16712">MPVLAIDSVWLCARSVSSVRRVLLLVLPWCAFAEPFFFPSPEGSFFLNLPSFSAFRPYDVPPARFHCFVLATVASVNSFGLATKRPDDEVSSSRLRHAVQRLPIEVPRASKPRVGSSKLGSLRVHKATTMQAIENAPTTVSTRWGRRANSL</sequence>
<dbReference type="EMBL" id="GGFM01011547">
    <property type="protein sequence ID" value="MBW32298.1"/>
    <property type="molecule type" value="Transcribed_RNA"/>
</dbReference>
<reference evidence="1" key="1">
    <citation type="submission" date="2018-01" db="EMBL/GenBank/DDBJ databases">
        <title>An insight into the sialome of Amazonian anophelines.</title>
        <authorList>
            <person name="Ribeiro J.M."/>
            <person name="Scarpassa V."/>
            <person name="Calvo E."/>
        </authorList>
    </citation>
    <scope>NUCLEOTIDE SEQUENCE</scope>
    <source>
        <tissue evidence="1">Salivary glands</tissue>
    </source>
</reference>
<organism evidence="1">
    <name type="scientific">Anopheles braziliensis</name>
    <dbReference type="NCBI Taxonomy" id="58242"/>
    <lineage>
        <taxon>Eukaryota</taxon>
        <taxon>Metazoa</taxon>
        <taxon>Ecdysozoa</taxon>
        <taxon>Arthropoda</taxon>
        <taxon>Hexapoda</taxon>
        <taxon>Insecta</taxon>
        <taxon>Pterygota</taxon>
        <taxon>Neoptera</taxon>
        <taxon>Endopterygota</taxon>
        <taxon>Diptera</taxon>
        <taxon>Nematocera</taxon>
        <taxon>Culicoidea</taxon>
        <taxon>Culicidae</taxon>
        <taxon>Anophelinae</taxon>
        <taxon>Anopheles</taxon>
    </lineage>
</organism>
<protein>
    <submittedName>
        <fullName evidence="1">Putative secreted peptide</fullName>
    </submittedName>
</protein>
<evidence type="ECO:0000313" key="1">
    <source>
        <dbReference type="EMBL" id="MBW32298.1"/>
    </source>
</evidence>
<proteinExistence type="predicted"/>
<name>A0A2M3ZV81_9DIPT</name>